<evidence type="ECO:0000313" key="2">
    <source>
        <dbReference type="Proteomes" id="UP001281410"/>
    </source>
</evidence>
<protein>
    <submittedName>
        <fullName evidence="1">Uncharacterized protein</fullName>
    </submittedName>
</protein>
<organism evidence="1 2">
    <name type="scientific">Dipteronia sinensis</name>
    <dbReference type="NCBI Taxonomy" id="43782"/>
    <lineage>
        <taxon>Eukaryota</taxon>
        <taxon>Viridiplantae</taxon>
        <taxon>Streptophyta</taxon>
        <taxon>Embryophyta</taxon>
        <taxon>Tracheophyta</taxon>
        <taxon>Spermatophyta</taxon>
        <taxon>Magnoliopsida</taxon>
        <taxon>eudicotyledons</taxon>
        <taxon>Gunneridae</taxon>
        <taxon>Pentapetalae</taxon>
        <taxon>rosids</taxon>
        <taxon>malvids</taxon>
        <taxon>Sapindales</taxon>
        <taxon>Sapindaceae</taxon>
        <taxon>Hippocastanoideae</taxon>
        <taxon>Acereae</taxon>
        <taxon>Dipteronia</taxon>
    </lineage>
</organism>
<dbReference type="Proteomes" id="UP001281410">
    <property type="component" value="Unassembled WGS sequence"/>
</dbReference>
<reference evidence="1" key="1">
    <citation type="journal article" date="2023" name="Plant J.">
        <title>Genome sequences and population genomics provide insights into the demographic history, inbreeding, and mutation load of two 'living fossil' tree species of Dipteronia.</title>
        <authorList>
            <person name="Feng Y."/>
            <person name="Comes H.P."/>
            <person name="Chen J."/>
            <person name="Zhu S."/>
            <person name="Lu R."/>
            <person name="Zhang X."/>
            <person name="Li P."/>
            <person name="Qiu J."/>
            <person name="Olsen K.M."/>
            <person name="Qiu Y."/>
        </authorList>
    </citation>
    <scope>NUCLEOTIDE SEQUENCE</scope>
    <source>
        <strain evidence="1">NBL</strain>
    </source>
</reference>
<keyword evidence="2" id="KW-1185">Reference proteome</keyword>
<sequence length="61" mass="6621">MVARSTTPMVTLSIVSTTMTKSAGTKFISWISAAKLSSLYEQRNHSFWDVDVGKAIDGAII</sequence>
<dbReference type="AlphaFoldDB" id="A0AAE0B0E3"/>
<dbReference type="EMBL" id="JANJYJ010000002">
    <property type="protein sequence ID" value="KAK3227178.1"/>
    <property type="molecule type" value="Genomic_DNA"/>
</dbReference>
<comment type="caution">
    <text evidence="1">The sequence shown here is derived from an EMBL/GenBank/DDBJ whole genome shotgun (WGS) entry which is preliminary data.</text>
</comment>
<proteinExistence type="predicted"/>
<accession>A0AAE0B0E3</accession>
<name>A0AAE0B0E3_9ROSI</name>
<gene>
    <name evidence="1" type="ORF">Dsin_007040</name>
</gene>
<evidence type="ECO:0000313" key="1">
    <source>
        <dbReference type="EMBL" id="KAK3227178.1"/>
    </source>
</evidence>